<dbReference type="SUPFAM" id="SSF74653">
    <property type="entry name" value="TolA/TonB C-terminal domain"/>
    <property type="match status" value="1"/>
</dbReference>
<dbReference type="InterPro" id="IPR003538">
    <property type="entry name" value="TonB"/>
</dbReference>
<dbReference type="EMBL" id="QRYC01000013">
    <property type="protein sequence ID" value="RGU55958.1"/>
    <property type="molecule type" value="Genomic_DNA"/>
</dbReference>
<evidence type="ECO:0000256" key="2">
    <source>
        <dbReference type="ARBA" id="ARBA00006555"/>
    </source>
</evidence>
<dbReference type="PANTHER" id="PTHR33446">
    <property type="entry name" value="PROTEIN TONB-RELATED"/>
    <property type="match status" value="1"/>
</dbReference>
<evidence type="ECO:0000256" key="1">
    <source>
        <dbReference type="ARBA" id="ARBA00004383"/>
    </source>
</evidence>
<dbReference type="Pfam" id="PF03544">
    <property type="entry name" value="TonB_C"/>
    <property type="match status" value="1"/>
</dbReference>
<dbReference type="InterPro" id="IPR037682">
    <property type="entry name" value="TonB_C"/>
</dbReference>
<dbReference type="GO" id="GO:0055085">
    <property type="term" value="P:transmembrane transport"/>
    <property type="evidence" value="ECO:0007669"/>
    <property type="project" value="InterPro"/>
</dbReference>
<keyword evidence="8 10" id="KW-1133">Transmembrane helix</keyword>
<name>A0A412TQB0_9BACT</name>
<evidence type="ECO:0000256" key="6">
    <source>
        <dbReference type="ARBA" id="ARBA00022692"/>
    </source>
</evidence>
<gene>
    <name evidence="12" type="ORF">DWW57_10650</name>
</gene>
<dbReference type="GO" id="GO:0015031">
    <property type="term" value="P:protein transport"/>
    <property type="evidence" value="ECO:0007669"/>
    <property type="project" value="UniProtKB-KW"/>
</dbReference>
<protein>
    <submittedName>
        <fullName evidence="12">Energy transducer TonB</fullName>
    </submittedName>
</protein>
<comment type="caution">
    <text evidence="12">The sequence shown here is derived from an EMBL/GenBank/DDBJ whole genome shotgun (WGS) entry which is preliminary data.</text>
</comment>
<evidence type="ECO:0000259" key="11">
    <source>
        <dbReference type="PROSITE" id="PS52015"/>
    </source>
</evidence>
<dbReference type="InterPro" id="IPR051045">
    <property type="entry name" value="TonB-dependent_transducer"/>
</dbReference>
<accession>A0A412TQB0</accession>
<feature type="domain" description="TonB C-terminal" evidence="11">
    <location>
        <begin position="136"/>
        <end position="228"/>
    </location>
</feature>
<dbReference type="PANTHER" id="PTHR33446:SF2">
    <property type="entry name" value="PROTEIN TONB"/>
    <property type="match status" value="1"/>
</dbReference>
<keyword evidence="7" id="KW-0653">Protein transport</keyword>
<keyword evidence="5" id="KW-0997">Cell inner membrane</keyword>
<keyword evidence="4" id="KW-1003">Cell membrane</keyword>
<dbReference type="FunFam" id="3.30.1150.10:FF:000002">
    <property type="entry name" value="Energy transducer TonB"/>
    <property type="match status" value="1"/>
</dbReference>
<dbReference type="Proteomes" id="UP000284243">
    <property type="component" value="Unassembled WGS sequence"/>
</dbReference>
<sequence>MEVKKSPQADLENKKNIFLEIGLMLALGTILFAFEWKVSGRQPADFVTVSEIPTEIEMVPITMMHQITPPPPPAPKPFDLLEIVDEIDPLSDDLDIIDADDESNNKESFDLNNLNYDEEYDTDEVIAFVPSEDMPVFPENIQKWLSKHVKYPQIALENGVQGKVFVQFVVEKDGSVSNIKVVRGVDASLDKEAVRVVSVMPKWKPGKQRGKAVRVAYTLPIAFQIGSY</sequence>
<keyword evidence="9 10" id="KW-0472">Membrane</keyword>
<dbReference type="PRINTS" id="PR01374">
    <property type="entry name" value="TONBPROTEIN"/>
</dbReference>
<organism evidence="12 13">
    <name type="scientific">Odoribacter splanchnicus</name>
    <dbReference type="NCBI Taxonomy" id="28118"/>
    <lineage>
        <taxon>Bacteria</taxon>
        <taxon>Pseudomonadati</taxon>
        <taxon>Bacteroidota</taxon>
        <taxon>Bacteroidia</taxon>
        <taxon>Bacteroidales</taxon>
        <taxon>Odoribacteraceae</taxon>
        <taxon>Odoribacter</taxon>
    </lineage>
</organism>
<reference evidence="12 13" key="1">
    <citation type="submission" date="2018-08" db="EMBL/GenBank/DDBJ databases">
        <title>A genome reference for cultivated species of the human gut microbiota.</title>
        <authorList>
            <person name="Zou Y."/>
            <person name="Xue W."/>
            <person name="Luo G."/>
        </authorList>
    </citation>
    <scope>NUCLEOTIDE SEQUENCE [LARGE SCALE GENOMIC DNA]</scope>
    <source>
        <strain evidence="12 13">AF16-14</strain>
    </source>
</reference>
<dbReference type="InterPro" id="IPR006260">
    <property type="entry name" value="TonB/TolA_C"/>
</dbReference>
<evidence type="ECO:0000256" key="8">
    <source>
        <dbReference type="ARBA" id="ARBA00022989"/>
    </source>
</evidence>
<dbReference type="GO" id="GO:0031992">
    <property type="term" value="F:energy transducer activity"/>
    <property type="evidence" value="ECO:0007669"/>
    <property type="project" value="InterPro"/>
</dbReference>
<dbReference type="GO" id="GO:0015891">
    <property type="term" value="P:siderophore transport"/>
    <property type="evidence" value="ECO:0007669"/>
    <property type="project" value="InterPro"/>
</dbReference>
<dbReference type="RefSeq" id="WP_046403877.1">
    <property type="nucleotide sequence ID" value="NZ_JADNGC010000004.1"/>
</dbReference>
<dbReference type="AlphaFoldDB" id="A0A412TQB0"/>
<evidence type="ECO:0000256" key="3">
    <source>
        <dbReference type="ARBA" id="ARBA00022448"/>
    </source>
</evidence>
<comment type="subcellular location">
    <subcellularLocation>
        <location evidence="1">Cell inner membrane</location>
        <topology evidence="1">Single-pass membrane protein</topology>
        <orientation evidence="1">Periplasmic side</orientation>
    </subcellularLocation>
</comment>
<evidence type="ECO:0000256" key="5">
    <source>
        <dbReference type="ARBA" id="ARBA00022519"/>
    </source>
</evidence>
<proteinExistence type="inferred from homology"/>
<keyword evidence="6 10" id="KW-0812">Transmembrane</keyword>
<dbReference type="GO" id="GO:0030288">
    <property type="term" value="C:outer membrane-bounded periplasmic space"/>
    <property type="evidence" value="ECO:0007669"/>
    <property type="project" value="InterPro"/>
</dbReference>
<feature type="transmembrane region" description="Helical" evidence="10">
    <location>
        <begin position="17"/>
        <end position="34"/>
    </location>
</feature>
<evidence type="ECO:0000256" key="7">
    <source>
        <dbReference type="ARBA" id="ARBA00022927"/>
    </source>
</evidence>
<evidence type="ECO:0000256" key="9">
    <source>
        <dbReference type="ARBA" id="ARBA00023136"/>
    </source>
</evidence>
<dbReference type="PROSITE" id="PS52015">
    <property type="entry name" value="TONB_CTD"/>
    <property type="match status" value="1"/>
</dbReference>
<evidence type="ECO:0000313" key="12">
    <source>
        <dbReference type="EMBL" id="RGU55958.1"/>
    </source>
</evidence>
<evidence type="ECO:0000256" key="4">
    <source>
        <dbReference type="ARBA" id="ARBA00022475"/>
    </source>
</evidence>
<evidence type="ECO:0000313" key="13">
    <source>
        <dbReference type="Proteomes" id="UP000284243"/>
    </source>
</evidence>
<dbReference type="NCBIfam" id="TIGR01352">
    <property type="entry name" value="tonB_Cterm"/>
    <property type="match status" value="1"/>
</dbReference>
<evidence type="ECO:0000256" key="10">
    <source>
        <dbReference type="SAM" id="Phobius"/>
    </source>
</evidence>
<dbReference type="GO" id="GO:0098797">
    <property type="term" value="C:plasma membrane protein complex"/>
    <property type="evidence" value="ECO:0007669"/>
    <property type="project" value="TreeGrafter"/>
</dbReference>
<dbReference type="Gene3D" id="3.30.1150.10">
    <property type="match status" value="1"/>
</dbReference>
<comment type="similarity">
    <text evidence="2">Belongs to the TonB family.</text>
</comment>
<keyword evidence="3" id="KW-0813">Transport</keyword>